<reference evidence="1" key="1">
    <citation type="submission" date="2018-06" db="EMBL/GenBank/DDBJ databases">
        <authorList>
            <person name="Zhirakovskaya E."/>
        </authorList>
    </citation>
    <scope>NUCLEOTIDE SEQUENCE</scope>
</reference>
<organism evidence="1">
    <name type="scientific">hydrothermal vent metagenome</name>
    <dbReference type="NCBI Taxonomy" id="652676"/>
    <lineage>
        <taxon>unclassified sequences</taxon>
        <taxon>metagenomes</taxon>
        <taxon>ecological metagenomes</taxon>
    </lineage>
</organism>
<sequence length="112" mass="12343">MRKISLVLVAAMLLSVGSVFANDSKKGVEPSKNLSTQIVKLLDDNDLNENYVGATAQVLFTLNGDKEIVVLSIDTDQDGLEGFIKNRLNYKQVNFADYEKGKKYTVSVRIAS</sequence>
<accession>A0A3B0TCH6</accession>
<protein>
    <submittedName>
        <fullName evidence="1">Uncharacterized protein</fullName>
    </submittedName>
</protein>
<dbReference type="EMBL" id="UOEL01000083">
    <property type="protein sequence ID" value="VAW12232.1"/>
    <property type="molecule type" value="Genomic_DNA"/>
</dbReference>
<gene>
    <name evidence="1" type="ORF">MNBD_BACTEROID03-469</name>
</gene>
<evidence type="ECO:0000313" key="1">
    <source>
        <dbReference type="EMBL" id="VAW12232.1"/>
    </source>
</evidence>
<dbReference type="AlphaFoldDB" id="A0A3B0TCH6"/>
<name>A0A3B0TCH6_9ZZZZ</name>
<proteinExistence type="predicted"/>